<dbReference type="InterPro" id="IPR014710">
    <property type="entry name" value="RmlC-like_jellyroll"/>
</dbReference>
<organism evidence="1 2">
    <name type="scientific">Corynebacterium kalidii</name>
    <dbReference type="NCBI Taxonomy" id="2931982"/>
    <lineage>
        <taxon>Bacteria</taxon>
        <taxon>Bacillati</taxon>
        <taxon>Actinomycetota</taxon>
        <taxon>Actinomycetes</taxon>
        <taxon>Mycobacteriales</taxon>
        <taxon>Corynebacteriaceae</taxon>
        <taxon>Corynebacterium</taxon>
    </lineage>
</organism>
<dbReference type="Proteomes" id="UP001139207">
    <property type="component" value="Unassembled WGS sequence"/>
</dbReference>
<dbReference type="RefSeq" id="WP_244803256.1">
    <property type="nucleotide sequence ID" value="NZ_JALIEA010000008.1"/>
</dbReference>
<keyword evidence="2" id="KW-1185">Reference proteome</keyword>
<proteinExistence type="predicted"/>
<dbReference type="EMBL" id="JALIEA010000008">
    <property type="protein sequence ID" value="MCJ7857510.1"/>
    <property type="molecule type" value="Genomic_DNA"/>
</dbReference>
<dbReference type="SUPFAM" id="SSF51182">
    <property type="entry name" value="RmlC-like cupins"/>
    <property type="match status" value="1"/>
</dbReference>
<dbReference type="InterPro" id="IPR011051">
    <property type="entry name" value="RmlC_Cupin_sf"/>
</dbReference>
<protein>
    <recommendedName>
        <fullName evidence="3">Cupin</fullName>
    </recommendedName>
</protein>
<dbReference type="Gene3D" id="2.60.120.10">
    <property type="entry name" value="Jelly Rolls"/>
    <property type="match status" value="1"/>
</dbReference>
<accession>A0A9X1WF48</accession>
<sequence length="140" mass="14593">MTPTPHSPSANTDAHPGWTFVDGLADAHPGTVKTDYDIPRTDYTQAKPAVERLARADGTTVVRLAFRAGDVMADHHAAAPILILGQVGTLEVSIRRDPAETTDGTDAVTVSPGSAVHIDAGRVHSLRADGPATVTLLVLA</sequence>
<reference evidence="1" key="1">
    <citation type="submission" date="2022-04" db="EMBL/GenBank/DDBJ databases">
        <title>Corynebacterium kalidii LD5P10.</title>
        <authorList>
            <person name="Sun J.Q."/>
        </authorList>
    </citation>
    <scope>NUCLEOTIDE SEQUENCE</scope>
    <source>
        <strain evidence="1">LD5P10</strain>
    </source>
</reference>
<evidence type="ECO:0000313" key="1">
    <source>
        <dbReference type="EMBL" id="MCJ7857510.1"/>
    </source>
</evidence>
<name>A0A9X1WF48_9CORY</name>
<evidence type="ECO:0000313" key="2">
    <source>
        <dbReference type="Proteomes" id="UP001139207"/>
    </source>
</evidence>
<evidence type="ECO:0008006" key="3">
    <source>
        <dbReference type="Google" id="ProtNLM"/>
    </source>
</evidence>
<dbReference type="AlphaFoldDB" id="A0A9X1WF48"/>
<comment type="caution">
    <text evidence="1">The sequence shown here is derived from an EMBL/GenBank/DDBJ whole genome shotgun (WGS) entry which is preliminary data.</text>
</comment>
<gene>
    <name evidence="1" type="ORF">MUN33_02085</name>
</gene>